<dbReference type="AlphaFoldDB" id="M5FQM2"/>
<dbReference type="RefSeq" id="XP_040626093.1">
    <property type="nucleotide sequence ID" value="XM_040773402.1"/>
</dbReference>
<dbReference type="OrthoDB" id="6287725at2759"/>
<dbReference type="HOGENOM" id="CLU_2757723_0_0_1"/>
<evidence type="ECO:0000313" key="2">
    <source>
        <dbReference type="Proteomes" id="UP000030653"/>
    </source>
</evidence>
<dbReference type="GeneID" id="63688464"/>
<name>M5FQM2_DACPD</name>
<gene>
    <name evidence="1" type="ORF">DACRYDRAFT_23809</name>
</gene>
<accession>M5FQM2</accession>
<evidence type="ECO:0000313" key="1">
    <source>
        <dbReference type="EMBL" id="EJT99195.1"/>
    </source>
</evidence>
<sequence length="70" mass="8217">MLTERGEFVHRFSQLMMKITFVCDRLVRGMFVSDDSYSQAPSYEERGYLVVRQDGSKMVAYRKDLALRSD</sequence>
<dbReference type="Proteomes" id="UP000030653">
    <property type="component" value="Unassembled WGS sequence"/>
</dbReference>
<dbReference type="STRING" id="1858805.M5FQM2"/>
<proteinExistence type="predicted"/>
<dbReference type="EMBL" id="JH795870">
    <property type="protein sequence ID" value="EJT99195.1"/>
    <property type="molecule type" value="Genomic_DNA"/>
</dbReference>
<reference evidence="1 2" key="1">
    <citation type="journal article" date="2012" name="Science">
        <title>The Paleozoic origin of enzymatic lignin decomposition reconstructed from 31 fungal genomes.</title>
        <authorList>
            <person name="Floudas D."/>
            <person name="Binder M."/>
            <person name="Riley R."/>
            <person name="Barry K."/>
            <person name="Blanchette R.A."/>
            <person name="Henrissat B."/>
            <person name="Martinez A.T."/>
            <person name="Otillar R."/>
            <person name="Spatafora J.W."/>
            <person name="Yadav J.S."/>
            <person name="Aerts A."/>
            <person name="Benoit I."/>
            <person name="Boyd A."/>
            <person name="Carlson A."/>
            <person name="Copeland A."/>
            <person name="Coutinho P.M."/>
            <person name="de Vries R.P."/>
            <person name="Ferreira P."/>
            <person name="Findley K."/>
            <person name="Foster B."/>
            <person name="Gaskell J."/>
            <person name="Glotzer D."/>
            <person name="Gorecki P."/>
            <person name="Heitman J."/>
            <person name="Hesse C."/>
            <person name="Hori C."/>
            <person name="Igarashi K."/>
            <person name="Jurgens J.A."/>
            <person name="Kallen N."/>
            <person name="Kersten P."/>
            <person name="Kohler A."/>
            <person name="Kuees U."/>
            <person name="Kumar T.K.A."/>
            <person name="Kuo A."/>
            <person name="LaButti K."/>
            <person name="Larrondo L.F."/>
            <person name="Lindquist E."/>
            <person name="Ling A."/>
            <person name="Lombard V."/>
            <person name="Lucas S."/>
            <person name="Lundell T."/>
            <person name="Martin R."/>
            <person name="McLaughlin D.J."/>
            <person name="Morgenstern I."/>
            <person name="Morin E."/>
            <person name="Murat C."/>
            <person name="Nagy L.G."/>
            <person name="Nolan M."/>
            <person name="Ohm R.A."/>
            <person name="Patyshakuliyeva A."/>
            <person name="Rokas A."/>
            <person name="Ruiz-Duenas F.J."/>
            <person name="Sabat G."/>
            <person name="Salamov A."/>
            <person name="Samejima M."/>
            <person name="Schmutz J."/>
            <person name="Slot J.C."/>
            <person name="St John F."/>
            <person name="Stenlid J."/>
            <person name="Sun H."/>
            <person name="Sun S."/>
            <person name="Syed K."/>
            <person name="Tsang A."/>
            <person name="Wiebenga A."/>
            <person name="Young D."/>
            <person name="Pisabarro A."/>
            <person name="Eastwood D.C."/>
            <person name="Martin F."/>
            <person name="Cullen D."/>
            <person name="Grigoriev I.V."/>
            <person name="Hibbett D.S."/>
        </authorList>
    </citation>
    <scope>NUCLEOTIDE SEQUENCE [LARGE SCALE GENOMIC DNA]</scope>
    <source>
        <strain evidence="1 2">DJM-731 SS1</strain>
    </source>
</reference>
<keyword evidence="2" id="KW-1185">Reference proteome</keyword>
<protein>
    <submittedName>
        <fullName evidence="1">Uncharacterized protein</fullName>
    </submittedName>
</protein>
<organism evidence="1 2">
    <name type="scientific">Dacryopinax primogenitus (strain DJM 731)</name>
    <name type="common">Brown rot fungus</name>
    <dbReference type="NCBI Taxonomy" id="1858805"/>
    <lineage>
        <taxon>Eukaryota</taxon>
        <taxon>Fungi</taxon>
        <taxon>Dikarya</taxon>
        <taxon>Basidiomycota</taxon>
        <taxon>Agaricomycotina</taxon>
        <taxon>Dacrymycetes</taxon>
        <taxon>Dacrymycetales</taxon>
        <taxon>Dacrymycetaceae</taxon>
        <taxon>Dacryopinax</taxon>
    </lineage>
</organism>